<keyword evidence="2" id="KW-1185">Reference proteome</keyword>
<evidence type="ECO:0000313" key="2">
    <source>
        <dbReference type="Proteomes" id="UP001470230"/>
    </source>
</evidence>
<gene>
    <name evidence="1" type="ORF">M9Y10_009687</name>
</gene>
<name>A0ABR2IP15_9EUKA</name>
<dbReference type="EMBL" id="JAPFFF010000015">
    <property type="protein sequence ID" value="KAK8866720.1"/>
    <property type="molecule type" value="Genomic_DNA"/>
</dbReference>
<accession>A0ABR2IP15</accession>
<protein>
    <recommendedName>
        <fullName evidence="3">VPS9 domain-containing protein</fullName>
    </recommendedName>
</protein>
<sequence length="510" mass="58336">MEIDLETDPLGLAKVVQVSTRNNVDIISKCAVPKNIVSGFSQSHRRRKTISNMYRTSSIDNIQAFNSQFATLFQDSEDVPESPVSSKSSHLTPIAAKENHINDDKPHYPKINFRKLLNFKLKSNKDDLVSIYAALNAQMIKEKGDLDDLLEELSSHSNNVCEISDTLGKHRLYDIRFIRKNGIKANAFEEIAIERCNVMLDITRNNIHMIDDFQEYLKKMESTTKPFPKVNIDAFLNKCIKQYDPAVIKKYDRQLDILASQIKPLNSSKKGDSVSQFLSPESKSGRIVARFIKRVKEMSYSDFDVVLTAITPNQQLFGTIRTIMFDIAWQRQPFPFAEVSHLQFPKIFDLTPRSINPPYLQDQYLDTSYSSLNSTDWPFKFTYLDFFVLMCIRNPFSIANKFYQIIQNIANVIQDLAVTVGGKDEDSFEIDFDTLFAHLLVCIIACGCPAILDTLEYCSKFIDYATDAHQQFAMTHCAGIVQHIRSNSTETIRRRVKLNKSISIFTFSNP</sequence>
<evidence type="ECO:0008006" key="3">
    <source>
        <dbReference type="Google" id="ProtNLM"/>
    </source>
</evidence>
<organism evidence="1 2">
    <name type="scientific">Tritrichomonas musculus</name>
    <dbReference type="NCBI Taxonomy" id="1915356"/>
    <lineage>
        <taxon>Eukaryota</taxon>
        <taxon>Metamonada</taxon>
        <taxon>Parabasalia</taxon>
        <taxon>Tritrichomonadida</taxon>
        <taxon>Tritrichomonadidae</taxon>
        <taxon>Tritrichomonas</taxon>
    </lineage>
</organism>
<evidence type="ECO:0000313" key="1">
    <source>
        <dbReference type="EMBL" id="KAK8866720.1"/>
    </source>
</evidence>
<reference evidence="1 2" key="1">
    <citation type="submission" date="2024-04" db="EMBL/GenBank/DDBJ databases">
        <title>Tritrichomonas musculus Genome.</title>
        <authorList>
            <person name="Alves-Ferreira E."/>
            <person name="Grigg M."/>
            <person name="Lorenzi H."/>
            <person name="Galac M."/>
        </authorList>
    </citation>
    <scope>NUCLEOTIDE SEQUENCE [LARGE SCALE GENOMIC DNA]</scope>
    <source>
        <strain evidence="1 2">EAF2021</strain>
    </source>
</reference>
<comment type="caution">
    <text evidence="1">The sequence shown here is derived from an EMBL/GenBank/DDBJ whole genome shotgun (WGS) entry which is preliminary data.</text>
</comment>
<dbReference type="Proteomes" id="UP001470230">
    <property type="component" value="Unassembled WGS sequence"/>
</dbReference>
<proteinExistence type="predicted"/>